<dbReference type="PANTHER" id="PTHR43775:SF51">
    <property type="entry name" value="INACTIVE PHENOLPHTHIOCEROL SYNTHESIS POLYKETIDE SYNTHASE TYPE I PKS1-RELATED"/>
    <property type="match status" value="1"/>
</dbReference>
<dbReference type="PROSITE" id="PS52004">
    <property type="entry name" value="KS3_2"/>
    <property type="match status" value="1"/>
</dbReference>
<dbReference type="SUPFAM" id="SSF52151">
    <property type="entry name" value="FabD/lysophospholipase-like"/>
    <property type="match status" value="1"/>
</dbReference>
<dbReference type="EMBL" id="UOFR01000066">
    <property type="protein sequence ID" value="VAW99288.1"/>
    <property type="molecule type" value="Genomic_DNA"/>
</dbReference>
<keyword evidence="3" id="KW-0808">Transferase</keyword>
<dbReference type="Pfam" id="PF00109">
    <property type="entry name" value="ketoacyl-synt"/>
    <property type="match status" value="1"/>
</dbReference>
<dbReference type="InterPro" id="IPR042104">
    <property type="entry name" value="PKS_dehydratase_sf"/>
</dbReference>
<dbReference type="InterPro" id="IPR049552">
    <property type="entry name" value="PKS_DH_N"/>
</dbReference>
<reference evidence="7" key="1">
    <citation type="submission" date="2018-06" db="EMBL/GenBank/DDBJ databases">
        <authorList>
            <person name="Zhirakovskaya E."/>
        </authorList>
    </citation>
    <scope>NUCLEOTIDE SEQUENCE</scope>
</reference>
<organism evidence="7">
    <name type="scientific">hydrothermal vent metagenome</name>
    <dbReference type="NCBI Taxonomy" id="652676"/>
    <lineage>
        <taxon>unclassified sequences</taxon>
        <taxon>metagenomes</taxon>
        <taxon>ecological metagenomes</taxon>
    </lineage>
</organism>
<dbReference type="InterPro" id="IPR016036">
    <property type="entry name" value="Malonyl_transacylase_ACP-bd"/>
</dbReference>
<dbReference type="SMART" id="SM00827">
    <property type="entry name" value="PKS_AT"/>
    <property type="match status" value="1"/>
</dbReference>
<dbReference type="GO" id="GO:0005737">
    <property type="term" value="C:cytoplasm"/>
    <property type="evidence" value="ECO:0007669"/>
    <property type="project" value="TreeGrafter"/>
</dbReference>
<feature type="domain" description="Ketosynthase family 3 (KS3)" evidence="5">
    <location>
        <begin position="6"/>
        <end position="463"/>
    </location>
</feature>
<dbReference type="InterPro" id="IPR016035">
    <property type="entry name" value="Acyl_Trfase/lysoPLipase"/>
</dbReference>
<evidence type="ECO:0000259" key="5">
    <source>
        <dbReference type="PROSITE" id="PS52004"/>
    </source>
</evidence>
<dbReference type="InterPro" id="IPR001227">
    <property type="entry name" value="Ac_transferase_dom_sf"/>
</dbReference>
<dbReference type="InterPro" id="IPR049900">
    <property type="entry name" value="PKS_mFAS_DH"/>
</dbReference>
<dbReference type="Gene3D" id="3.10.129.110">
    <property type="entry name" value="Polyketide synthase dehydratase"/>
    <property type="match status" value="1"/>
</dbReference>
<dbReference type="Pfam" id="PF14765">
    <property type="entry name" value="PS-DH"/>
    <property type="match status" value="1"/>
</dbReference>
<feature type="domain" description="PKS/mFAS DH" evidence="6">
    <location>
        <begin position="1563"/>
        <end position="1851"/>
    </location>
</feature>
<dbReference type="GO" id="GO:0005886">
    <property type="term" value="C:plasma membrane"/>
    <property type="evidence" value="ECO:0007669"/>
    <property type="project" value="TreeGrafter"/>
</dbReference>
<dbReference type="Pfam" id="PF00698">
    <property type="entry name" value="Acyl_transf_1"/>
    <property type="match status" value="1"/>
</dbReference>
<dbReference type="Gene3D" id="3.40.47.10">
    <property type="match status" value="1"/>
</dbReference>
<proteinExistence type="predicted"/>
<evidence type="ECO:0000256" key="3">
    <source>
        <dbReference type="ARBA" id="ARBA00022679"/>
    </source>
</evidence>
<dbReference type="SUPFAM" id="SSF53901">
    <property type="entry name" value="Thiolase-like"/>
    <property type="match status" value="1"/>
</dbReference>
<evidence type="ECO:0000256" key="4">
    <source>
        <dbReference type="SAM" id="MobiDB-lite"/>
    </source>
</evidence>
<keyword evidence="1" id="KW-0596">Phosphopantetheine</keyword>
<dbReference type="GO" id="GO:0071770">
    <property type="term" value="P:DIM/DIP cell wall layer assembly"/>
    <property type="evidence" value="ECO:0007669"/>
    <property type="project" value="TreeGrafter"/>
</dbReference>
<dbReference type="InterPro" id="IPR049551">
    <property type="entry name" value="PKS_DH_C"/>
</dbReference>
<keyword evidence="2" id="KW-0597">Phosphoprotein</keyword>
<evidence type="ECO:0000256" key="1">
    <source>
        <dbReference type="ARBA" id="ARBA00022450"/>
    </source>
</evidence>
<dbReference type="GO" id="GO:0006633">
    <property type="term" value="P:fatty acid biosynthetic process"/>
    <property type="evidence" value="ECO:0007669"/>
    <property type="project" value="TreeGrafter"/>
</dbReference>
<dbReference type="InterPro" id="IPR014031">
    <property type="entry name" value="Ketoacyl_synth_C"/>
</dbReference>
<evidence type="ECO:0000256" key="2">
    <source>
        <dbReference type="ARBA" id="ARBA00022553"/>
    </source>
</evidence>
<dbReference type="Gene3D" id="1.10.1200.10">
    <property type="entry name" value="ACP-like"/>
    <property type="match status" value="1"/>
</dbReference>
<dbReference type="Pfam" id="PF08659">
    <property type="entry name" value="KR"/>
    <property type="match status" value="1"/>
</dbReference>
<dbReference type="SUPFAM" id="SSF54637">
    <property type="entry name" value="Thioesterase/thiol ester dehydrase-isomerase"/>
    <property type="match status" value="1"/>
</dbReference>
<dbReference type="SMART" id="SM00822">
    <property type="entry name" value="PKS_KR"/>
    <property type="match status" value="1"/>
</dbReference>
<dbReference type="InterPro" id="IPR050091">
    <property type="entry name" value="PKS_NRPS_Biosynth_Enz"/>
</dbReference>
<dbReference type="InterPro" id="IPR013968">
    <property type="entry name" value="PKS_KR"/>
</dbReference>
<dbReference type="InterPro" id="IPR057326">
    <property type="entry name" value="KR_dom"/>
</dbReference>
<protein>
    <submittedName>
        <fullName evidence="7">Polyketide synthase</fullName>
    </submittedName>
</protein>
<evidence type="ECO:0000313" key="7">
    <source>
        <dbReference type="EMBL" id="VAW99288.1"/>
    </source>
</evidence>
<name>A0A3B1A0K9_9ZZZZ</name>
<dbReference type="Pfam" id="PF21089">
    <property type="entry name" value="PKS_DH_N"/>
    <property type="match status" value="1"/>
</dbReference>
<dbReference type="PANTHER" id="PTHR43775">
    <property type="entry name" value="FATTY ACID SYNTHASE"/>
    <property type="match status" value="1"/>
</dbReference>
<dbReference type="InterPro" id="IPR016039">
    <property type="entry name" value="Thiolase-like"/>
</dbReference>
<dbReference type="Pfam" id="PF02801">
    <property type="entry name" value="Ketoacyl-synt_C"/>
    <property type="match status" value="1"/>
</dbReference>
<dbReference type="InterPro" id="IPR020841">
    <property type="entry name" value="PKS_Beta-ketoAc_synthase_dom"/>
</dbReference>
<sequence>MSIPENMKIAVVGASCHYPGASSVKELVENILAGRRYFREVPAGRWRLEDYYNPDPEHPDTTYCKRAAFIEGFKFNASDFKIPRSTYLATDEAQWLALQTAKDALDDANLSNINLETTAVIIGNTLAGEVSRAHVVRYRWPYTRRVIEELLDNLNITGETREQILKDTEERYKAPFPPVNEDNLAGGLANTIAGRICNHFDFKGGGYVVDGACSSSLLSIQEGCIGLSSHLCDLVLAGGVDISLDPFELVGFAKVGALSDSDIRVYDARSNGFLPGEGCGIVVLKRLEDAVADKDTIYGVIRGVGYSSDGKGGITAPSVPGQSLAVDRAYHIAGYSFADVELIEGHGTGTPVGDQTELTTFMEGRRRHGASSDQRCGIGSIKSIIGHTKAAAGVAGFIKSVMALYYETLPPTMGLKVPNPMFDSSETLYPLIKGRKWDSKKPLRSAVSSAGFGGINTHITMESYDGKKQKKKKIIDPVYLMQSYQDSEVFLFGASDATELYNKVSGLIDIAGRLCHAELVDLAMYCADNLADNQVRLSIVADTPENLLRRLAIAQDVLEKEKLSTYIDFTNHAEGIYLQKAYKTPRIAFLFPGQGSQSLNMGERWKERYVGIEKHWDECDRITKDLLDEPLSSYIFKPRYWESKEKHADWNAKLTDTAIAQPAIVAASMAISELLTYIGVEPDVSLGHSLGEYTALWSSGYLDKETTLRLVSYRGKTMAEAATGDGAMISIAESVDVVTELLNEIKDYAVISNHNAPMQTVVSGELKAIEAVQVLCEKRSIMARRLPVSGAFHSKLMNNAAKQMTAKLAESEFDEGEHLLASTVSGRFIESAAEVNEQLAKQITAPVRFTDVIDTVLKEEVDMFIEVGPGTVLTGLVNRIADDDSCLTFATDSGQILDDCVAWNKLVGHLFACGIPLMVKRVFENRFSRPFKFPYAPEFISSPCEFPVDPLQLNVQMDMQMGTLTTKAATDKPAAPLEESTAETESEGINSADDVFRKTQKYIIDKFGYPQDMVSHEALLGQDLNLDSIKSAEVVAEAMAQLDVQGDPTSMTGLSLMDLSEKLFVMSAEGNNDGSSESSERSHFFDQFPTWTRSFSLQVKRSPMGKQTAEWPEQKILLLALQNDSLVTELKKQLESSGHSVELAIGSLSGVSQIPITACIVVAPATVDCEVMAIKTDKMDEHLSQLPIILLESAKHLLGKELGLSKDKLFALVSQGDGLYGRSDNVPKQAEYLAGSGFVKTLSLENEDLSTLSMDLDPALGAKVNTKAIIKELNNQPGHTEAGYPADGERRQFYWQPTASNLWAKSELSFKKDEVVIFTGGGKGVAAECALAFARRYKVKLALVGSSPIKIQDETSELAINLKRFESESLLQTYYSCDITDHEAVTKLIKKIEKEMGPVAGIIHAAGLNIPHRVEHLSNEDFIRVLKPKIQGLTNLLGTVDLDRLKLCSVFSSIIGQSGMPGNSDYAYANEWMNRILLRLRQTHPAIVCKAYNYSVWAEIGMGMRHNTLTGLRSLGIDAIPAEQGIKSFIDLMGVEWPDIDLIISARVNGLDTLKFADYKLPHTRFIEKVLAFQPSVELTTEVFLTPDQDQYLKEHNYEGSLLFPAVVGIEAMSQVASACIGDNAKLKGQRPELKNLQFKRPIVVPEQGRAIRIHAVALELTEDGVHRVKVSIRSSLSDYDEDYFSGECVWNAANAALPSENIKAWPAALSVDPHEVLYGSIYFQGPMFQNIVEFYEVSSTHCLAKISIPKKPELFSNSNGYPSLMHLAEVRDAFLHSVQICVPEYKILPISMERIMVQDFKGDHIYLSATETFRSDKEREYELNIYDEKGQCIEQIKGYRCRVLDDYENQPVLEHIAAIYAESEEARVEAVN</sequence>
<dbReference type="InterPro" id="IPR029069">
    <property type="entry name" value="HotDog_dom_sf"/>
</dbReference>
<dbReference type="InterPro" id="IPR014030">
    <property type="entry name" value="Ketoacyl_synth_N"/>
</dbReference>
<dbReference type="CDD" id="cd00833">
    <property type="entry name" value="PKS"/>
    <property type="match status" value="1"/>
</dbReference>
<dbReference type="Gene3D" id="3.40.50.720">
    <property type="entry name" value="NAD(P)-binding Rossmann-like Domain"/>
    <property type="match status" value="1"/>
</dbReference>
<dbReference type="InterPro" id="IPR036291">
    <property type="entry name" value="NAD(P)-bd_dom_sf"/>
</dbReference>
<dbReference type="PROSITE" id="PS52019">
    <property type="entry name" value="PKS_MFAS_DH"/>
    <property type="match status" value="1"/>
</dbReference>
<dbReference type="InterPro" id="IPR036736">
    <property type="entry name" value="ACP-like_sf"/>
</dbReference>
<feature type="region of interest" description="Disordered" evidence="4">
    <location>
        <begin position="968"/>
        <end position="989"/>
    </location>
</feature>
<dbReference type="SUPFAM" id="SSF51735">
    <property type="entry name" value="NAD(P)-binding Rossmann-fold domains"/>
    <property type="match status" value="1"/>
</dbReference>
<dbReference type="GO" id="GO:0004312">
    <property type="term" value="F:fatty acid synthase activity"/>
    <property type="evidence" value="ECO:0007669"/>
    <property type="project" value="TreeGrafter"/>
</dbReference>
<gene>
    <name evidence="7" type="ORF">MNBD_GAMMA21-2722</name>
</gene>
<dbReference type="InterPro" id="IPR014043">
    <property type="entry name" value="Acyl_transferase_dom"/>
</dbReference>
<accession>A0A3B1A0K9</accession>
<dbReference type="Gene3D" id="3.40.366.10">
    <property type="entry name" value="Malonyl-Coenzyme A Acyl Carrier Protein, domain 2"/>
    <property type="match status" value="1"/>
</dbReference>
<feature type="compositionally biased region" description="Low complexity" evidence="4">
    <location>
        <begin position="968"/>
        <end position="977"/>
    </location>
</feature>
<dbReference type="CDD" id="cd08953">
    <property type="entry name" value="KR_2_SDR_x"/>
    <property type="match status" value="1"/>
</dbReference>
<evidence type="ECO:0000259" key="6">
    <source>
        <dbReference type="PROSITE" id="PS52019"/>
    </source>
</evidence>
<dbReference type="SUPFAM" id="SSF55048">
    <property type="entry name" value="Probable ACP-binding domain of malonyl-CoA ACP transacylase"/>
    <property type="match status" value="1"/>
</dbReference>
<dbReference type="SMART" id="SM00825">
    <property type="entry name" value="PKS_KS"/>
    <property type="match status" value="1"/>
</dbReference>